<dbReference type="EMBL" id="CP092085">
    <property type="protein sequence ID" value="UUN96420.1"/>
    <property type="molecule type" value="Genomic_DNA"/>
</dbReference>
<dbReference type="RefSeq" id="WP_151781721.1">
    <property type="nucleotide sequence ID" value="NZ_BKNL01000122.1"/>
</dbReference>
<accession>A0A8I1ADD9</accession>
<gene>
    <name evidence="1" type="ORF">I9054_013660</name>
</gene>
<sequence>MTFILAIQLKDSAIVASDHQSAILHEDGFLDFSEEKIRKMHYWEEGMITGSGEYHVVQRAFEIFSLIACSNIQKLPECLEISRRAKELEVGTDYSQIQRTKLLCSRFTEQGAQLYTVARLDHRDNYTMTAIEPMKISLWMFNPDVSAVITDLQYLFDHLRNYSSFKSLNDWFEYYIPQIARIYKKQSKHDAFMSESFDIYFQNKENYYSDPVPNRSEKIAKISIL</sequence>
<dbReference type="Proteomes" id="UP000644140">
    <property type="component" value="Chromosome"/>
</dbReference>
<name>A0A8I1ADD9_ACIBZ</name>
<organism evidence="1 2">
    <name type="scientific">Acinetobacter bereziniae</name>
    <name type="common">Acinetobacter genomosp. 10</name>
    <dbReference type="NCBI Taxonomy" id="106648"/>
    <lineage>
        <taxon>Bacteria</taxon>
        <taxon>Pseudomonadati</taxon>
        <taxon>Pseudomonadota</taxon>
        <taxon>Gammaproteobacteria</taxon>
        <taxon>Moraxellales</taxon>
        <taxon>Moraxellaceae</taxon>
        <taxon>Acinetobacter</taxon>
    </lineage>
</organism>
<evidence type="ECO:0000313" key="2">
    <source>
        <dbReference type="Proteomes" id="UP000644140"/>
    </source>
</evidence>
<evidence type="ECO:0000313" key="1">
    <source>
        <dbReference type="EMBL" id="UUN96420.1"/>
    </source>
</evidence>
<reference evidence="1" key="1">
    <citation type="submission" date="2022-02" db="EMBL/GenBank/DDBJ databases">
        <title>Characterization of Tn125 harboring carbapenem-resistant Acinetobacter bereziniae clinical isolates.</title>
        <authorList>
            <person name="Wong N.-K."/>
            <person name="Pan Q."/>
        </authorList>
    </citation>
    <scope>NUCLEOTIDE SEQUENCE</scope>
    <source>
        <strain evidence="1">GD03393</strain>
    </source>
</reference>
<dbReference type="AlphaFoldDB" id="A0A8I1ADD9"/>
<proteinExistence type="predicted"/>
<protein>
    <submittedName>
        <fullName evidence="1">Uncharacterized protein</fullName>
    </submittedName>
</protein>